<dbReference type="Pfam" id="PF04068">
    <property type="entry name" value="Fer4_RLI"/>
    <property type="match status" value="1"/>
</dbReference>
<dbReference type="OrthoDB" id="417697at2759"/>
<keyword evidence="2 6" id="KW-0690">Ribosome biogenesis</keyword>
<evidence type="ECO:0000256" key="1">
    <source>
        <dbReference type="ARBA" id="ARBA00022490"/>
    </source>
</evidence>
<feature type="binding site" evidence="6">
    <location>
        <position position="82"/>
    </location>
    <ligand>
        <name>S-adenosyl-L-methionine</name>
        <dbReference type="ChEBI" id="CHEBI:59789"/>
    </ligand>
</feature>
<feature type="compositionally biased region" description="Basic residues" evidence="7">
    <location>
        <begin position="1"/>
        <end position="21"/>
    </location>
</feature>
<dbReference type="CDD" id="cd02440">
    <property type="entry name" value="AdoMet_MTases"/>
    <property type="match status" value="1"/>
</dbReference>
<organism evidence="10 11">
    <name type="scientific">Dibothriocephalus latus</name>
    <name type="common">Fish tapeworm</name>
    <name type="synonym">Diphyllobothrium latum</name>
    <dbReference type="NCBI Taxonomy" id="60516"/>
    <lineage>
        <taxon>Eukaryota</taxon>
        <taxon>Metazoa</taxon>
        <taxon>Spiralia</taxon>
        <taxon>Lophotrochozoa</taxon>
        <taxon>Platyhelminthes</taxon>
        <taxon>Cestoda</taxon>
        <taxon>Eucestoda</taxon>
        <taxon>Diphyllobothriidea</taxon>
        <taxon>Diphyllobothriidae</taxon>
        <taxon>Dibothriocephalus</taxon>
    </lineage>
</organism>
<feature type="compositionally biased region" description="Basic and acidic residues" evidence="7">
    <location>
        <begin position="281"/>
        <end position="299"/>
    </location>
</feature>
<feature type="compositionally biased region" description="Acidic residues" evidence="7">
    <location>
        <begin position="256"/>
        <end position="271"/>
    </location>
</feature>
<dbReference type="Proteomes" id="UP000281553">
    <property type="component" value="Unassembled WGS sequence"/>
</dbReference>
<dbReference type="AlphaFoldDB" id="A0A3P6PCT1"/>
<dbReference type="GO" id="GO:0000455">
    <property type="term" value="P:enzyme-directed rRNA pseudouridine synthesis"/>
    <property type="evidence" value="ECO:0007669"/>
    <property type="project" value="UniProtKB-UniRule"/>
</dbReference>
<dbReference type="PANTHER" id="PTHR20426">
    <property type="entry name" value="RIBOSOME BIOGENESIS PROTEIN TSR3 HOMOLOG"/>
    <property type="match status" value="1"/>
</dbReference>
<name>A0A3P6PCT1_DIBLA</name>
<dbReference type="InterPro" id="IPR007177">
    <property type="entry name" value="Tsr3_C"/>
</dbReference>
<dbReference type="InterPro" id="IPR007209">
    <property type="entry name" value="RNaseL-inhib-like_metal-bd_dom"/>
</dbReference>
<dbReference type="Gene3D" id="3.40.50.150">
    <property type="entry name" value="Vaccinia Virus protein VP39"/>
    <property type="match status" value="1"/>
</dbReference>
<keyword evidence="11" id="KW-1185">Reference proteome</keyword>
<gene>
    <name evidence="10" type="ORF">DILT_LOCUS32</name>
</gene>
<reference evidence="10 11" key="1">
    <citation type="submission" date="2018-11" db="EMBL/GenBank/DDBJ databases">
        <authorList>
            <consortium name="Pathogen Informatics"/>
        </authorList>
    </citation>
    <scope>NUCLEOTIDE SEQUENCE [LARGE SCALE GENOMIC DNA]</scope>
</reference>
<accession>A0A3P6PCT1</accession>
<dbReference type="EC" id="2.5.1.157" evidence="6"/>
<keyword evidence="5 6" id="KW-0949">S-adenosyl-L-methionine</keyword>
<comment type="catalytic activity">
    <reaction evidence="6">
        <text>an N(1)-methylpseudouridine in rRNA + S-adenosyl-L-methionine = N(1)-methyl-N(3)-[(3S)-3-amino-3-carboxypropyl]pseudouridine in rRNA + S-methyl-5'-thioadenosine + H(+)</text>
        <dbReference type="Rhea" id="RHEA:63296"/>
        <dbReference type="Rhea" id="RHEA-COMP:11634"/>
        <dbReference type="Rhea" id="RHEA-COMP:16310"/>
        <dbReference type="ChEBI" id="CHEBI:15378"/>
        <dbReference type="ChEBI" id="CHEBI:17509"/>
        <dbReference type="ChEBI" id="CHEBI:59789"/>
        <dbReference type="ChEBI" id="CHEBI:74890"/>
        <dbReference type="ChEBI" id="CHEBI:146234"/>
        <dbReference type="EC" id="2.5.1.157"/>
    </reaction>
</comment>
<keyword evidence="1" id="KW-0963">Cytoplasm</keyword>
<evidence type="ECO:0000256" key="5">
    <source>
        <dbReference type="ARBA" id="ARBA00022691"/>
    </source>
</evidence>
<feature type="compositionally biased region" description="Low complexity" evidence="7">
    <location>
        <begin position="41"/>
        <end position="61"/>
    </location>
</feature>
<sequence>MQRRKGNRPPPKYHKKPVRKGFRSESPTECPEVPSTRESTESTSGSSDSGSEENSGSDGNSNNFSLITAMWDLGQCDPKRCTGRKLVRFGLTRHLKLNESFHGIVLTPTASQYLDPHSDRSIVERCGVAVIDCSWAQLDKTPFRKLKYSHGRLVPYLLAVNPVNYGKPHKLTCVEAFAATLYILGWPKEAEILLNKFSWGPTFLTVNVDLLAAYAQCRTEAEVVQIQNNYETKLAENKNKKVESYSDMYAALDAEMQQDSEESSQSDEAGESGDQGLQPTECEKNDVTDKTVHETSDAHEDSSFCVETLETLSLSDDSLAALQKQVKSMASEFQHKKLLKEAGRNWDRFYNRNGTRFFKDRHWTTREFVELTKLIEPGADQMMVLEVGCGVGNFIFPLLENMNSGSQPDAAAEPPSESNKDSKSAIFYACDIAPKAVVMVKQHPLFSEDCVSAFVCDTSVEGALSAALLDAPKPTLLDQSSPLNPGFHLATLIFVLSAINPDAMHFCLQNIANVLRPGGKLLLRDYGLYDQSQLRFGRGSRLLEDKPFYHRQDGTFTYFFSIEELTTLLTDAGLTVLKCSYIHRKTENRATDLCIKRIFIQAIAQKPE</sequence>
<feature type="domain" description="RNase L inhibitor RLI-like possible metal-binding" evidence="9">
    <location>
        <begin position="69"/>
        <end position="97"/>
    </location>
</feature>
<dbReference type="PANTHER" id="PTHR20426:SF0">
    <property type="entry name" value="18S RRNA AMINOCARBOXYPROPYLTRANSFERASE"/>
    <property type="match status" value="1"/>
</dbReference>
<dbReference type="Pfam" id="PF04034">
    <property type="entry name" value="Ribo_biogen_C"/>
    <property type="match status" value="1"/>
</dbReference>
<dbReference type="GO" id="GO:0030490">
    <property type="term" value="P:maturation of SSU-rRNA"/>
    <property type="evidence" value="ECO:0007669"/>
    <property type="project" value="TreeGrafter"/>
</dbReference>
<evidence type="ECO:0000256" key="6">
    <source>
        <dbReference type="HAMAP-Rule" id="MF_03146"/>
    </source>
</evidence>
<dbReference type="InterPro" id="IPR029063">
    <property type="entry name" value="SAM-dependent_MTases_sf"/>
</dbReference>
<evidence type="ECO:0000313" key="11">
    <source>
        <dbReference type="Proteomes" id="UP000281553"/>
    </source>
</evidence>
<dbReference type="NCBIfam" id="NF002621">
    <property type="entry name" value="PRK02287.1"/>
    <property type="match status" value="1"/>
</dbReference>
<keyword evidence="3 6" id="KW-0698">rRNA processing</keyword>
<dbReference type="InterPro" id="IPR022968">
    <property type="entry name" value="Tsr3-like"/>
</dbReference>
<feature type="region of interest" description="Disordered" evidence="7">
    <location>
        <begin position="255"/>
        <end position="299"/>
    </location>
</feature>
<protein>
    <recommendedName>
        <fullName evidence="6">18S rRNA aminocarboxypropyltransferase</fullName>
        <ecNumber evidence="6">2.5.1.157</ecNumber>
    </recommendedName>
</protein>
<keyword evidence="4 6" id="KW-0808">Transferase</keyword>
<evidence type="ECO:0000259" key="9">
    <source>
        <dbReference type="Pfam" id="PF04068"/>
    </source>
</evidence>
<dbReference type="Pfam" id="PF13489">
    <property type="entry name" value="Methyltransf_23"/>
    <property type="match status" value="1"/>
</dbReference>
<evidence type="ECO:0000256" key="3">
    <source>
        <dbReference type="ARBA" id="ARBA00022552"/>
    </source>
</evidence>
<dbReference type="GO" id="GO:1904047">
    <property type="term" value="F:S-adenosyl-L-methionine binding"/>
    <property type="evidence" value="ECO:0007669"/>
    <property type="project" value="UniProtKB-UniRule"/>
</dbReference>
<evidence type="ECO:0000256" key="7">
    <source>
        <dbReference type="SAM" id="MobiDB-lite"/>
    </source>
</evidence>
<evidence type="ECO:0000256" key="2">
    <source>
        <dbReference type="ARBA" id="ARBA00022517"/>
    </source>
</evidence>
<evidence type="ECO:0000256" key="4">
    <source>
        <dbReference type="ARBA" id="ARBA00022679"/>
    </source>
</evidence>
<dbReference type="SUPFAM" id="SSF53335">
    <property type="entry name" value="S-adenosyl-L-methionine-dependent methyltransferases"/>
    <property type="match status" value="1"/>
</dbReference>
<comment type="caution">
    <text evidence="6">Lacks conserved residue(s) required for the propagation of feature annotation.</text>
</comment>
<dbReference type="EMBL" id="UYRU01000136">
    <property type="protein sequence ID" value="VDK29560.1"/>
    <property type="molecule type" value="Genomic_DNA"/>
</dbReference>
<feature type="binding site" evidence="6">
    <location>
        <position position="131"/>
    </location>
    <ligand>
        <name>S-adenosyl-L-methionine</name>
        <dbReference type="ChEBI" id="CHEBI:59789"/>
    </ligand>
</feature>
<feature type="region of interest" description="Disordered" evidence="7">
    <location>
        <begin position="1"/>
        <end position="61"/>
    </location>
</feature>
<feature type="domain" description="16S/18S rRNA aminocarboxypropyltransferase Tsr3 C-terminal" evidence="8">
    <location>
        <begin position="104"/>
        <end position="230"/>
    </location>
</feature>
<comment type="similarity">
    <text evidence="6">Belongs to the TDD superfamily. TSR3 family.</text>
</comment>
<dbReference type="GO" id="GO:0106388">
    <property type="term" value="F:rRNA small subunit aminocarboxypropyltransferase activity"/>
    <property type="evidence" value="ECO:0007669"/>
    <property type="project" value="UniProtKB-EC"/>
</dbReference>
<evidence type="ECO:0000313" key="10">
    <source>
        <dbReference type="EMBL" id="VDK29560.1"/>
    </source>
</evidence>
<dbReference type="HAMAP" id="MF_01116">
    <property type="entry name" value="TSR3"/>
    <property type="match status" value="1"/>
</dbReference>
<proteinExistence type="inferred from homology"/>
<evidence type="ECO:0000259" key="8">
    <source>
        <dbReference type="Pfam" id="PF04034"/>
    </source>
</evidence>
<comment type="function">
    <text evidence="6">Aminocarboxypropyltransferase that catalyzes the aminocarboxypropyl transfer on pseudouridine in 18S rRNA. It constitutes the last step in biosynthesis of the hypermodified N1-methyl-N3-(3-amino-3-carboxypropyl) pseudouridine (m1acp3-Psi).</text>
</comment>